<name>W6M0H6_9GAMM</name>
<organism evidence="8 9">
    <name type="scientific">Candidatus Competibacter denitrificans Run_A_D11</name>
    <dbReference type="NCBI Taxonomy" id="1400863"/>
    <lineage>
        <taxon>Bacteria</taxon>
        <taxon>Pseudomonadati</taxon>
        <taxon>Pseudomonadota</taxon>
        <taxon>Gammaproteobacteria</taxon>
        <taxon>Candidatus Competibacteraceae</taxon>
        <taxon>Candidatus Competibacter</taxon>
    </lineage>
</organism>
<feature type="binding site" evidence="5">
    <location>
        <position position="170"/>
    </location>
    <ligand>
        <name>ATP</name>
        <dbReference type="ChEBI" id="CHEBI:30616"/>
    </ligand>
</feature>
<keyword evidence="1 5" id="KW-0808">Transferase</keyword>
<dbReference type="PANTHER" id="PTHR23359">
    <property type="entry name" value="NUCLEOTIDE KINASE"/>
    <property type="match status" value="1"/>
</dbReference>
<dbReference type="PRINTS" id="PR00094">
    <property type="entry name" value="ADENYLTKNASE"/>
</dbReference>
<dbReference type="NCBIfam" id="NF011100">
    <property type="entry name" value="PRK14527.1"/>
    <property type="match status" value="1"/>
</dbReference>
<feature type="binding site" evidence="5">
    <location>
        <position position="129"/>
    </location>
    <ligand>
        <name>ATP</name>
        <dbReference type="ChEBI" id="CHEBI:30616"/>
    </ligand>
</feature>
<keyword evidence="9" id="KW-1185">Reference proteome</keyword>
<dbReference type="NCBIfam" id="NF011105">
    <property type="entry name" value="PRK14532.1"/>
    <property type="match status" value="1"/>
</dbReference>
<evidence type="ECO:0000256" key="5">
    <source>
        <dbReference type="HAMAP-Rule" id="MF_00235"/>
    </source>
</evidence>
<sequence length="187" mass="20398">MRIVLLGAPGSGKGTQTDAIIERYGVSTVATGDLLRAEVSAGTELGKRAKPYMDAGDLVPFDLVLGMIENGLNALARINPRGFMMDGFPRDLAQAEALDQLLAKINQPLDAVLFIEVDYEEIVKRLLGRGRADDNEETIRNRLRVFEEKTAPLIDYYKKKGLLHTVKGTGTVGDIGTRIRSILDAIA</sequence>
<dbReference type="UniPathway" id="UPA00588">
    <property type="reaction ID" value="UER00649"/>
</dbReference>
<reference evidence="8" key="1">
    <citation type="submission" date="2013-07" db="EMBL/GenBank/DDBJ databases">
        <authorList>
            <person name="McIlroy S."/>
        </authorList>
    </citation>
    <scope>NUCLEOTIDE SEQUENCE [LARGE SCALE GENOMIC DNA]</scope>
    <source>
        <strain evidence="8">Run_A_D11</strain>
    </source>
</reference>
<dbReference type="InterPro" id="IPR000850">
    <property type="entry name" value="Adenylat/UMP-CMP_kin"/>
</dbReference>
<proteinExistence type="inferred from homology"/>
<evidence type="ECO:0000256" key="7">
    <source>
        <dbReference type="RuleBase" id="RU003331"/>
    </source>
</evidence>
<dbReference type="EC" id="2.7.4.3" evidence="5 7"/>
<feature type="binding site" evidence="5">
    <location>
        <position position="36"/>
    </location>
    <ligand>
        <name>AMP</name>
        <dbReference type="ChEBI" id="CHEBI:456215"/>
    </ligand>
</feature>
<evidence type="ECO:0000256" key="4">
    <source>
        <dbReference type="ARBA" id="ARBA00022777"/>
    </source>
</evidence>
<dbReference type="SUPFAM" id="SSF52540">
    <property type="entry name" value="P-loop containing nucleoside triphosphate hydrolases"/>
    <property type="match status" value="1"/>
</dbReference>
<keyword evidence="2 5" id="KW-0545">Nucleotide biosynthesis</keyword>
<keyword evidence="4 5" id="KW-0418">Kinase</keyword>
<dbReference type="GO" id="GO:0044209">
    <property type="term" value="P:AMP salvage"/>
    <property type="evidence" value="ECO:0007669"/>
    <property type="project" value="UniProtKB-UniRule"/>
</dbReference>
<dbReference type="NCBIfam" id="NF011104">
    <property type="entry name" value="PRK14531.1"/>
    <property type="match status" value="1"/>
</dbReference>
<comment type="domain">
    <text evidence="5">Consists of three domains, a large central CORE domain and two small peripheral domains, NMPbind and LID, which undergo movements during catalysis. The LID domain closes over the site of phosphoryl transfer upon ATP binding. Assembling and dissambling the active center during each catalytic cycle provides an effective means to prevent ATP hydrolysis.</text>
</comment>
<dbReference type="InterPro" id="IPR033690">
    <property type="entry name" value="Adenylat_kinase_CS"/>
</dbReference>
<feature type="binding site" evidence="5">
    <location>
        <begin position="87"/>
        <end position="90"/>
    </location>
    <ligand>
        <name>AMP</name>
        <dbReference type="ChEBI" id="CHEBI:456215"/>
    </ligand>
</feature>
<comment type="caution">
    <text evidence="8">The sequence shown here is derived from an EMBL/GenBank/DDBJ whole genome shotgun (WGS) entry which is preliminary data.</text>
</comment>
<dbReference type="Pfam" id="PF00406">
    <property type="entry name" value="ADK"/>
    <property type="match status" value="1"/>
</dbReference>
<evidence type="ECO:0000256" key="2">
    <source>
        <dbReference type="ARBA" id="ARBA00022727"/>
    </source>
</evidence>
<comment type="caution">
    <text evidence="5">Lacks conserved residue(s) required for the propagation of feature annotation.</text>
</comment>
<feature type="region of interest" description="NMP" evidence="5">
    <location>
        <begin position="30"/>
        <end position="59"/>
    </location>
</feature>
<feature type="binding site" evidence="5">
    <location>
        <position position="142"/>
    </location>
    <ligand>
        <name>AMP</name>
        <dbReference type="ChEBI" id="CHEBI:456215"/>
    </ligand>
</feature>
<feature type="binding site" evidence="5">
    <location>
        <position position="94"/>
    </location>
    <ligand>
        <name>AMP</name>
        <dbReference type="ChEBI" id="CHEBI:456215"/>
    </ligand>
</feature>
<feature type="binding site" evidence="5">
    <location>
        <begin position="10"/>
        <end position="15"/>
    </location>
    <ligand>
        <name>ATP</name>
        <dbReference type="ChEBI" id="CHEBI:30616"/>
    </ligand>
</feature>
<comment type="subcellular location">
    <subcellularLocation>
        <location evidence="5 7">Cytoplasm</location>
    </subcellularLocation>
</comment>
<comment type="function">
    <text evidence="5">Catalyzes the reversible transfer of the terminal phosphate group between ATP and AMP. Plays an important role in cellular energy homeostasis and in adenine nucleotide metabolism.</text>
</comment>
<evidence type="ECO:0000256" key="1">
    <source>
        <dbReference type="ARBA" id="ARBA00022679"/>
    </source>
</evidence>
<dbReference type="GO" id="GO:0005737">
    <property type="term" value="C:cytoplasm"/>
    <property type="evidence" value="ECO:0007669"/>
    <property type="project" value="UniProtKB-SubCell"/>
</dbReference>
<evidence type="ECO:0000256" key="6">
    <source>
        <dbReference type="RuleBase" id="RU003330"/>
    </source>
</evidence>
<reference evidence="8" key="2">
    <citation type="submission" date="2014-03" db="EMBL/GenBank/DDBJ databases">
        <title>Candidatus Competibacter-lineage genomes retrieved from metagenomes reveal functional metabolic diversity.</title>
        <authorList>
            <person name="McIlroy S.J."/>
            <person name="Albertsen M."/>
            <person name="Andresen E.K."/>
            <person name="Saunders A.M."/>
            <person name="Kristiansen R."/>
            <person name="Stokholm-Bjerregaard M."/>
            <person name="Nielsen K.L."/>
            <person name="Nielsen P.H."/>
        </authorList>
    </citation>
    <scope>NUCLEOTIDE SEQUENCE</scope>
    <source>
        <strain evidence="8">Run_A_D11</strain>
    </source>
</reference>
<dbReference type="RefSeq" id="WP_048669971.1">
    <property type="nucleotide sequence ID" value="NZ_CBTJ020000001.1"/>
</dbReference>
<keyword evidence="5 7" id="KW-0067">ATP-binding</keyword>
<dbReference type="GO" id="GO:0004017">
    <property type="term" value="F:AMP kinase activity"/>
    <property type="evidence" value="ECO:0007669"/>
    <property type="project" value="UniProtKB-UniRule"/>
</dbReference>
<feature type="binding site" evidence="5">
    <location>
        <position position="31"/>
    </location>
    <ligand>
        <name>AMP</name>
        <dbReference type="ChEBI" id="CHEBI:456215"/>
    </ligand>
</feature>
<evidence type="ECO:0000256" key="3">
    <source>
        <dbReference type="ARBA" id="ARBA00022741"/>
    </source>
</evidence>
<evidence type="ECO:0000313" key="9">
    <source>
        <dbReference type="Proteomes" id="UP000035760"/>
    </source>
</evidence>
<dbReference type="EMBL" id="CBTJ020000001">
    <property type="protein sequence ID" value="CDI00907.1"/>
    <property type="molecule type" value="Genomic_DNA"/>
</dbReference>
<dbReference type="OrthoDB" id="9805030at2"/>
<protein>
    <recommendedName>
        <fullName evidence="5 7">Adenylate kinase</fullName>
        <shortName evidence="5">AK</shortName>
        <ecNumber evidence="5 7">2.7.4.3</ecNumber>
    </recommendedName>
    <alternativeName>
        <fullName evidence="5">ATP-AMP transphosphorylase</fullName>
    </alternativeName>
    <alternativeName>
        <fullName evidence="5">ATP:AMP phosphotransferase</fullName>
    </alternativeName>
    <alternativeName>
        <fullName evidence="5">Adenylate monophosphate kinase</fullName>
    </alternativeName>
</protein>
<evidence type="ECO:0000313" key="8">
    <source>
        <dbReference type="EMBL" id="CDI00907.1"/>
    </source>
</evidence>
<dbReference type="GO" id="GO:0005524">
    <property type="term" value="F:ATP binding"/>
    <property type="evidence" value="ECO:0007669"/>
    <property type="project" value="UniProtKB-UniRule"/>
</dbReference>
<comment type="similarity">
    <text evidence="5 6">Belongs to the adenylate kinase family.</text>
</comment>
<dbReference type="AlphaFoldDB" id="W6M0H6"/>
<accession>W6M0H6</accession>
<dbReference type="HAMAP" id="MF_00235">
    <property type="entry name" value="Adenylate_kinase_Adk"/>
    <property type="match status" value="1"/>
</dbReference>
<gene>
    <name evidence="5 8" type="primary">adk</name>
    <name evidence="8" type="ORF">BN873_10163</name>
</gene>
<dbReference type="InterPro" id="IPR027417">
    <property type="entry name" value="P-loop_NTPase"/>
</dbReference>
<dbReference type="STRING" id="1400863.BN873_10163"/>
<dbReference type="CDD" id="cd01428">
    <property type="entry name" value="ADK"/>
    <property type="match status" value="1"/>
</dbReference>
<comment type="subunit">
    <text evidence="5 7">Monomer.</text>
</comment>
<keyword evidence="3 5" id="KW-0547">Nucleotide-binding</keyword>
<dbReference type="Proteomes" id="UP000035760">
    <property type="component" value="Unassembled WGS sequence"/>
</dbReference>
<feature type="binding site" evidence="5">
    <location>
        <position position="131"/>
    </location>
    <ligand>
        <name>AMP</name>
        <dbReference type="ChEBI" id="CHEBI:456215"/>
    </ligand>
</feature>
<dbReference type="NCBIfam" id="NF001381">
    <property type="entry name" value="PRK00279.1-3"/>
    <property type="match status" value="1"/>
</dbReference>
<comment type="catalytic activity">
    <reaction evidence="5 7">
        <text>AMP + ATP = 2 ADP</text>
        <dbReference type="Rhea" id="RHEA:12973"/>
        <dbReference type="ChEBI" id="CHEBI:30616"/>
        <dbReference type="ChEBI" id="CHEBI:456215"/>
        <dbReference type="ChEBI" id="CHEBI:456216"/>
        <dbReference type="EC" id="2.7.4.3"/>
    </reaction>
</comment>
<dbReference type="PROSITE" id="PS00113">
    <property type="entry name" value="ADENYLATE_KINASE"/>
    <property type="match status" value="1"/>
</dbReference>
<dbReference type="Gene3D" id="3.40.50.300">
    <property type="entry name" value="P-loop containing nucleotide triphosphate hydrolases"/>
    <property type="match status" value="1"/>
</dbReference>
<feature type="binding site" evidence="5">
    <location>
        <begin position="57"/>
        <end position="59"/>
    </location>
    <ligand>
        <name>AMP</name>
        <dbReference type="ChEBI" id="CHEBI:456215"/>
    </ligand>
</feature>
<keyword evidence="5" id="KW-0963">Cytoplasm</keyword>
<comment type="pathway">
    <text evidence="5">Purine metabolism; AMP biosynthesis via salvage pathway; AMP from ADP: step 1/1.</text>
</comment>